<dbReference type="SUPFAM" id="SSF55073">
    <property type="entry name" value="Nucleotide cyclase"/>
    <property type="match status" value="1"/>
</dbReference>
<evidence type="ECO:0000313" key="10">
    <source>
        <dbReference type="EMBL" id="QEW08130.1"/>
    </source>
</evidence>
<sequence>MDVKKPTLQEKITRLRMSFLSQMPARLDKAQQQYRLLSSDWQAHAKLAVELHRFFHSIKGTASSFGFTGLADIADTGETLLLTLIELPETEVPGNKLLPLGELLSEMKQQLQQLQQSRGDVADDTQHAPFFEMEQDDSNRAESNRKALIYICDDEPEQVTQLGYQLHCFGYEIEYFLDTQSFHNAVLKRRPDAVIMDVYFPNGSTAGTDELARLSVIIGEALPSIVLSGYGDFEARLGAVQAGCLAYFTKPAQALDLAAKLDELLLGERREEQLRILVVDDEPEVAAYHSLILQEAGMSVKQLHDPSGILDVLRQFNPDLVLADMYMPRCTGVELAAIIRQLPEYISLPIVYLSNETNRKKQFSAMQVGVEGFITKPVIPEELVAAVVLRAERMRTLRALMSRDSLTSLYNHTTTTEMLHTSLAQAIRQQENLILVMLDLDNFKEVNDLHGHMAGDQVLVALSRILKHRLRGSDIIGRYGGEEFALLLKDVTLVYAEKLVNQLREDFSNIAFTAGKARFNCTFSAGLSCYPDYTHVDALRMAADRALYQAKHQGRNQVVVGRYRHD</sequence>
<gene>
    <name evidence="10" type="ORF">F5I99_17420</name>
</gene>
<dbReference type="Pfam" id="PF01627">
    <property type="entry name" value="Hpt"/>
    <property type="match status" value="1"/>
</dbReference>
<dbReference type="InterPro" id="IPR050469">
    <property type="entry name" value="Diguanylate_Cyclase"/>
</dbReference>
<dbReference type="GO" id="GO:1902201">
    <property type="term" value="P:negative regulation of bacterial-type flagellum-dependent cell motility"/>
    <property type="evidence" value="ECO:0007669"/>
    <property type="project" value="TreeGrafter"/>
</dbReference>
<dbReference type="EMBL" id="CP044222">
    <property type="protein sequence ID" value="QEW08130.1"/>
    <property type="molecule type" value="Genomic_DNA"/>
</dbReference>
<dbReference type="RefSeq" id="WP_151058243.1">
    <property type="nucleotide sequence ID" value="NZ_CP044222.1"/>
</dbReference>
<feature type="modified residue" description="4-aspartylphosphate" evidence="6">
    <location>
        <position position="324"/>
    </location>
</feature>
<dbReference type="InterPro" id="IPR001789">
    <property type="entry name" value="Sig_transdc_resp-reg_receiver"/>
</dbReference>
<comment type="catalytic activity">
    <reaction evidence="4">
        <text>2 GTP = 3',3'-c-di-GMP + 2 diphosphate</text>
        <dbReference type="Rhea" id="RHEA:24898"/>
        <dbReference type="ChEBI" id="CHEBI:33019"/>
        <dbReference type="ChEBI" id="CHEBI:37565"/>
        <dbReference type="ChEBI" id="CHEBI:58805"/>
        <dbReference type="EC" id="2.7.7.65"/>
    </reaction>
</comment>
<dbReference type="PROSITE" id="PS50110">
    <property type="entry name" value="RESPONSE_REGULATORY"/>
    <property type="match status" value="2"/>
</dbReference>
<dbReference type="Gene3D" id="3.30.70.270">
    <property type="match status" value="1"/>
</dbReference>
<organism evidence="10 11">
    <name type="scientific">Nitrincola iocasae</name>
    <dbReference type="NCBI Taxonomy" id="2614693"/>
    <lineage>
        <taxon>Bacteria</taxon>
        <taxon>Pseudomonadati</taxon>
        <taxon>Pseudomonadota</taxon>
        <taxon>Gammaproteobacteria</taxon>
        <taxon>Oceanospirillales</taxon>
        <taxon>Oceanospirillaceae</taxon>
        <taxon>Nitrincola</taxon>
    </lineage>
</organism>
<dbReference type="SMART" id="SM00448">
    <property type="entry name" value="REC"/>
    <property type="match status" value="2"/>
</dbReference>
<dbReference type="SUPFAM" id="SSF47226">
    <property type="entry name" value="Histidine-containing phosphotransfer domain, HPT domain"/>
    <property type="match status" value="1"/>
</dbReference>
<dbReference type="PROSITE" id="PS50894">
    <property type="entry name" value="HPT"/>
    <property type="match status" value="1"/>
</dbReference>
<evidence type="ECO:0000256" key="3">
    <source>
        <dbReference type="ARBA" id="ARBA00023012"/>
    </source>
</evidence>
<dbReference type="KEGG" id="nik:F5I99_17420"/>
<evidence type="ECO:0000259" key="8">
    <source>
        <dbReference type="PROSITE" id="PS50887"/>
    </source>
</evidence>
<feature type="domain" description="HPt" evidence="9">
    <location>
        <begin position="8"/>
        <end position="118"/>
    </location>
</feature>
<evidence type="ECO:0000259" key="9">
    <source>
        <dbReference type="PROSITE" id="PS50894"/>
    </source>
</evidence>
<evidence type="ECO:0000256" key="4">
    <source>
        <dbReference type="ARBA" id="ARBA00034247"/>
    </source>
</evidence>
<evidence type="ECO:0000256" key="1">
    <source>
        <dbReference type="ARBA" id="ARBA00001946"/>
    </source>
</evidence>
<dbReference type="GO" id="GO:0004672">
    <property type="term" value="F:protein kinase activity"/>
    <property type="evidence" value="ECO:0007669"/>
    <property type="project" value="UniProtKB-ARBA"/>
</dbReference>
<dbReference type="CDD" id="cd01949">
    <property type="entry name" value="GGDEF"/>
    <property type="match status" value="1"/>
</dbReference>
<dbReference type="InterPro" id="IPR043128">
    <property type="entry name" value="Rev_trsase/Diguanyl_cyclase"/>
</dbReference>
<evidence type="ECO:0000256" key="5">
    <source>
        <dbReference type="PROSITE-ProRule" id="PRU00110"/>
    </source>
</evidence>
<feature type="modified residue" description="4-aspartylphosphate" evidence="6">
    <location>
        <position position="197"/>
    </location>
</feature>
<dbReference type="FunFam" id="3.30.70.270:FF:000001">
    <property type="entry name" value="Diguanylate cyclase domain protein"/>
    <property type="match status" value="1"/>
</dbReference>
<dbReference type="PANTHER" id="PTHR45138:SF9">
    <property type="entry name" value="DIGUANYLATE CYCLASE DGCM-RELATED"/>
    <property type="match status" value="1"/>
</dbReference>
<dbReference type="Gene3D" id="3.40.50.2300">
    <property type="match status" value="2"/>
</dbReference>
<feature type="domain" description="Response regulatory" evidence="7">
    <location>
        <begin position="275"/>
        <end position="391"/>
    </location>
</feature>
<dbReference type="CDD" id="cd00156">
    <property type="entry name" value="REC"/>
    <property type="match status" value="2"/>
</dbReference>
<dbReference type="InterPro" id="IPR029787">
    <property type="entry name" value="Nucleotide_cyclase"/>
</dbReference>
<protein>
    <recommendedName>
        <fullName evidence="2">diguanylate cyclase</fullName>
        <ecNumber evidence="2">2.7.7.65</ecNumber>
    </recommendedName>
</protein>
<dbReference type="EC" id="2.7.7.65" evidence="2"/>
<dbReference type="GO" id="GO:0000160">
    <property type="term" value="P:phosphorelay signal transduction system"/>
    <property type="evidence" value="ECO:0007669"/>
    <property type="project" value="UniProtKB-KW"/>
</dbReference>
<dbReference type="AlphaFoldDB" id="A0A5J6LHG5"/>
<evidence type="ECO:0000313" key="11">
    <source>
        <dbReference type="Proteomes" id="UP000325606"/>
    </source>
</evidence>
<keyword evidence="11" id="KW-1185">Reference proteome</keyword>
<dbReference type="InterPro" id="IPR011006">
    <property type="entry name" value="CheY-like_superfamily"/>
</dbReference>
<keyword evidence="6" id="KW-0597">Phosphoprotein</keyword>
<feature type="modified residue" description="Phosphohistidine" evidence="5">
    <location>
        <position position="56"/>
    </location>
</feature>
<dbReference type="Pfam" id="PF00072">
    <property type="entry name" value="Response_reg"/>
    <property type="match status" value="2"/>
</dbReference>
<feature type="domain" description="GGDEF" evidence="8">
    <location>
        <begin position="431"/>
        <end position="563"/>
    </location>
</feature>
<dbReference type="PROSITE" id="PS50887">
    <property type="entry name" value="GGDEF"/>
    <property type="match status" value="1"/>
</dbReference>
<dbReference type="Proteomes" id="UP000325606">
    <property type="component" value="Chromosome"/>
</dbReference>
<dbReference type="SMART" id="SM00267">
    <property type="entry name" value="GGDEF"/>
    <property type="match status" value="1"/>
</dbReference>
<evidence type="ECO:0000256" key="6">
    <source>
        <dbReference type="PROSITE-ProRule" id="PRU00169"/>
    </source>
</evidence>
<dbReference type="Gene3D" id="1.20.120.160">
    <property type="entry name" value="HPT domain"/>
    <property type="match status" value="1"/>
</dbReference>
<proteinExistence type="predicted"/>
<dbReference type="PANTHER" id="PTHR45138">
    <property type="entry name" value="REGULATORY COMPONENTS OF SENSORY TRANSDUCTION SYSTEM"/>
    <property type="match status" value="1"/>
</dbReference>
<accession>A0A5J6LHG5</accession>
<dbReference type="GO" id="GO:0043709">
    <property type="term" value="P:cell adhesion involved in single-species biofilm formation"/>
    <property type="evidence" value="ECO:0007669"/>
    <property type="project" value="TreeGrafter"/>
</dbReference>
<evidence type="ECO:0000259" key="7">
    <source>
        <dbReference type="PROSITE" id="PS50110"/>
    </source>
</evidence>
<reference evidence="10 11" key="1">
    <citation type="submission" date="2019-09" db="EMBL/GenBank/DDBJ databases">
        <title>Nitrincola iocasae sp. nov., a bacterium isolated from the sediment collected at a cold seep field in South China Sea.</title>
        <authorList>
            <person name="Zhang H."/>
            <person name="Wang H."/>
            <person name="Li C."/>
        </authorList>
    </citation>
    <scope>NUCLEOTIDE SEQUENCE [LARGE SCALE GENOMIC DNA]</scope>
    <source>
        <strain evidence="10 11">KXZD1103</strain>
    </source>
</reference>
<comment type="cofactor">
    <cofactor evidence="1">
        <name>Mg(2+)</name>
        <dbReference type="ChEBI" id="CHEBI:18420"/>
    </cofactor>
</comment>
<dbReference type="InterPro" id="IPR036641">
    <property type="entry name" value="HPT_dom_sf"/>
</dbReference>
<name>A0A5J6LHG5_9GAMM</name>
<dbReference type="InterPro" id="IPR000160">
    <property type="entry name" value="GGDEF_dom"/>
</dbReference>
<dbReference type="NCBIfam" id="TIGR00254">
    <property type="entry name" value="GGDEF"/>
    <property type="match status" value="1"/>
</dbReference>
<keyword evidence="3" id="KW-0902">Two-component regulatory system</keyword>
<feature type="domain" description="Response regulatory" evidence="7">
    <location>
        <begin position="148"/>
        <end position="265"/>
    </location>
</feature>
<dbReference type="SUPFAM" id="SSF52172">
    <property type="entry name" value="CheY-like"/>
    <property type="match status" value="2"/>
</dbReference>
<dbReference type="GO" id="GO:0005886">
    <property type="term" value="C:plasma membrane"/>
    <property type="evidence" value="ECO:0007669"/>
    <property type="project" value="TreeGrafter"/>
</dbReference>
<dbReference type="GO" id="GO:0052621">
    <property type="term" value="F:diguanylate cyclase activity"/>
    <property type="evidence" value="ECO:0007669"/>
    <property type="project" value="UniProtKB-EC"/>
</dbReference>
<evidence type="ECO:0000256" key="2">
    <source>
        <dbReference type="ARBA" id="ARBA00012528"/>
    </source>
</evidence>
<dbReference type="Pfam" id="PF00990">
    <property type="entry name" value="GGDEF"/>
    <property type="match status" value="1"/>
</dbReference>
<dbReference type="InterPro" id="IPR008207">
    <property type="entry name" value="Sig_transdc_His_kin_Hpt_dom"/>
</dbReference>